<dbReference type="Proteomes" id="UP000008634">
    <property type="component" value="Chromosome"/>
</dbReference>
<gene>
    <name evidence="1" type="ordered locus">Celal_3210</name>
</gene>
<proteinExistence type="predicted"/>
<evidence type="ECO:0000313" key="2">
    <source>
        <dbReference type="Proteomes" id="UP000008634"/>
    </source>
</evidence>
<accession>E6X4Y9</accession>
<name>E6X4Y9_CELAD</name>
<dbReference type="EMBL" id="CP002453">
    <property type="protein sequence ID" value="ADV50481.1"/>
    <property type="molecule type" value="Genomic_DNA"/>
</dbReference>
<reference evidence="1 2" key="1">
    <citation type="journal article" date="2010" name="Stand. Genomic Sci.">
        <title>Complete genome sequence of Cellulophaga algicola type strain (IC166).</title>
        <authorList>
            <person name="Abt B."/>
            <person name="Lu M."/>
            <person name="Misra M."/>
            <person name="Han C."/>
            <person name="Nolan M."/>
            <person name="Lucas S."/>
            <person name="Hammon N."/>
            <person name="Deshpande S."/>
            <person name="Cheng J.F."/>
            <person name="Tapia R."/>
            <person name="Goodwin L."/>
            <person name="Pitluck S."/>
            <person name="Liolios K."/>
            <person name="Pagani I."/>
            <person name="Ivanova N."/>
            <person name="Mavromatis K."/>
            <person name="Ovchinikova G."/>
            <person name="Pati A."/>
            <person name="Chen A."/>
            <person name="Palaniappan K."/>
            <person name="Land M."/>
            <person name="Hauser L."/>
            <person name="Chang Y.J."/>
            <person name="Jeffries C.D."/>
            <person name="Detter J.C."/>
            <person name="Brambilla E."/>
            <person name="Rohde M."/>
            <person name="Tindall B.J."/>
            <person name="Goker M."/>
            <person name="Woyke T."/>
            <person name="Bristow J."/>
            <person name="Eisen J.A."/>
            <person name="Markowitz V."/>
            <person name="Hugenholtz P."/>
            <person name="Kyrpides N.C."/>
            <person name="Klenk H.P."/>
            <person name="Lapidus A."/>
        </authorList>
    </citation>
    <scope>NUCLEOTIDE SEQUENCE [LARGE SCALE GENOMIC DNA]</scope>
    <source>
        <strain evidence="2">DSM 14237 / IC166 / ACAM 630</strain>
    </source>
</reference>
<keyword evidence="2" id="KW-1185">Reference proteome</keyword>
<dbReference type="HOGENOM" id="CLU_942301_0_0_10"/>
<dbReference type="KEGG" id="cao:Celal_3210"/>
<dbReference type="RefSeq" id="WP_013551942.1">
    <property type="nucleotide sequence ID" value="NC_014934.1"/>
</dbReference>
<evidence type="ECO:0008006" key="3">
    <source>
        <dbReference type="Google" id="ProtNLM"/>
    </source>
</evidence>
<evidence type="ECO:0000313" key="1">
    <source>
        <dbReference type="EMBL" id="ADV50481.1"/>
    </source>
</evidence>
<sequence length="278" mass="32247">MKYIFIILLFLFISCNGQKNNTDTIKNSEEKQSPTTIDGQNRLEKELHYIKQRNSNVDYFKNKEINDKIGHQMNDSILALEKLLKNILSTTRIPNLTKNGQINLQTFYPEMGFGMLDGLWVEKEETMLLCISDYIFYDFFPEYKFENLSPSQLENIFSAAFAAGHVITSIHSYKIDTLENNQAYGMISIDGQDIGPFKPNTLYALTTIENNIYLISKSINQELKGLEKCTAIWNNVDSASEDEAWKNYCKCYHKEFEQHEQAQQLKREIDKMLALIVK</sequence>
<protein>
    <recommendedName>
        <fullName evidence="3">Lipoprotein</fullName>
    </recommendedName>
</protein>
<organism evidence="1 2">
    <name type="scientific">Cellulophaga algicola (strain DSM 14237 / IC166 / ACAM 630)</name>
    <dbReference type="NCBI Taxonomy" id="688270"/>
    <lineage>
        <taxon>Bacteria</taxon>
        <taxon>Pseudomonadati</taxon>
        <taxon>Bacteroidota</taxon>
        <taxon>Flavobacteriia</taxon>
        <taxon>Flavobacteriales</taxon>
        <taxon>Flavobacteriaceae</taxon>
        <taxon>Cellulophaga</taxon>
    </lineage>
</organism>
<dbReference type="AlphaFoldDB" id="E6X4Y9"/>
<dbReference type="OrthoDB" id="1438074at2"/>
<dbReference type="PROSITE" id="PS51257">
    <property type="entry name" value="PROKAR_LIPOPROTEIN"/>
    <property type="match status" value="1"/>
</dbReference>